<feature type="compositionally biased region" description="Basic and acidic residues" evidence="6">
    <location>
        <begin position="994"/>
        <end position="1021"/>
    </location>
</feature>
<evidence type="ECO:0000256" key="4">
    <source>
        <dbReference type="ARBA" id="ARBA00023054"/>
    </source>
</evidence>
<dbReference type="OrthoDB" id="5972258at2759"/>
<feature type="compositionally biased region" description="Polar residues" evidence="6">
    <location>
        <begin position="756"/>
        <end position="766"/>
    </location>
</feature>
<evidence type="ECO:0000313" key="7">
    <source>
        <dbReference type="EMBL" id="CAB4011228.1"/>
    </source>
</evidence>
<feature type="compositionally biased region" description="Basic and acidic residues" evidence="6">
    <location>
        <begin position="472"/>
        <end position="507"/>
    </location>
</feature>
<feature type="region of interest" description="Disordered" evidence="6">
    <location>
        <begin position="190"/>
        <end position="252"/>
    </location>
</feature>
<feature type="compositionally biased region" description="Basic and acidic residues" evidence="6">
    <location>
        <begin position="1079"/>
        <end position="1102"/>
    </location>
</feature>
<dbReference type="InterPro" id="IPR050540">
    <property type="entry name" value="F-actin_Monoox_Mical"/>
</dbReference>
<feature type="compositionally biased region" description="Polar residues" evidence="6">
    <location>
        <begin position="1024"/>
        <end position="1042"/>
    </location>
</feature>
<dbReference type="EMBL" id="CACRXK020007075">
    <property type="protein sequence ID" value="CAB4011228.1"/>
    <property type="molecule type" value="Genomic_DNA"/>
</dbReference>
<feature type="compositionally biased region" description="Low complexity" evidence="6">
    <location>
        <begin position="1282"/>
        <end position="1291"/>
    </location>
</feature>
<dbReference type="Gene3D" id="1.10.418.10">
    <property type="entry name" value="Calponin-like domain"/>
    <property type="match status" value="1"/>
</dbReference>
<feature type="compositionally biased region" description="Polar residues" evidence="6">
    <location>
        <begin position="876"/>
        <end position="893"/>
    </location>
</feature>
<proteinExistence type="predicted"/>
<name>A0A7D9EIB5_PARCT</name>
<dbReference type="PROSITE" id="PS51848">
    <property type="entry name" value="BMERB"/>
    <property type="match status" value="1"/>
</dbReference>
<feature type="region of interest" description="Disordered" evidence="6">
    <location>
        <begin position="472"/>
        <end position="651"/>
    </location>
</feature>
<dbReference type="SUPFAM" id="SSF47576">
    <property type="entry name" value="Calponin-homology domain, CH-domain"/>
    <property type="match status" value="1"/>
</dbReference>
<keyword evidence="8" id="KW-1185">Reference proteome</keyword>
<evidence type="ECO:0000256" key="1">
    <source>
        <dbReference type="ARBA" id="ARBA00004177"/>
    </source>
</evidence>
<feature type="compositionally biased region" description="Basic and acidic residues" evidence="6">
    <location>
        <begin position="536"/>
        <end position="575"/>
    </location>
</feature>
<feature type="compositionally biased region" description="Basic and acidic residues" evidence="6">
    <location>
        <begin position="942"/>
        <end position="967"/>
    </location>
</feature>
<dbReference type="PANTHER" id="PTHR23167">
    <property type="entry name" value="CALPONIN HOMOLOGY DOMAIN-CONTAINING PROTEIN DDB_G0272472-RELATED"/>
    <property type="match status" value="1"/>
</dbReference>
<dbReference type="Proteomes" id="UP001152795">
    <property type="component" value="Unassembled WGS sequence"/>
</dbReference>
<keyword evidence="2" id="KW-0597">Phosphoprotein</keyword>
<keyword evidence="4 5" id="KW-0175">Coiled coil</keyword>
<dbReference type="FunFam" id="1.10.418.10:FF:000023">
    <property type="entry name" value="EH domain-binding protein 1 isoform X1"/>
    <property type="match status" value="1"/>
</dbReference>
<dbReference type="SMART" id="SM01203">
    <property type="entry name" value="DUF3585"/>
    <property type="match status" value="1"/>
</dbReference>
<keyword evidence="3" id="KW-0967">Endosome</keyword>
<evidence type="ECO:0000256" key="6">
    <source>
        <dbReference type="SAM" id="MobiDB-lite"/>
    </source>
</evidence>
<evidence type="ECO:0000256" key="3">
    <source>
        <dbReference type="ARBA" id="ARBA00022753"/>
    </source>
</evidence>
<feature type="compositionally biased region" description="Polar residues" evidence="6">
    <location>
        <begin position="842"/>
        <end position="858"/>
    </location>
</feature>
<dbReference type="Pfam" id="PF10358">
    <property type="entry name" value="NT-C2"/>
    <property type="match status" value="1"/>
</dbReference>
<evidence type="ECO:0000256" key="5">
    <source>
        <dbReference type="SAM" id="Coils"/>
    </source>
</evidence>
<dbReference type="InterPro" id="IPR019448">
    <property type="entry name" value="NT-C2"/>
</dbReference>
<dbReference type="InterPro" id="IPR022735">
    <property type="entry name" value="bMERB_dom"/>
</dbReference>
<feature type="compositionally biased region" description="Polar residues" evidence="6">
    <location>
        <begin position="903"/>
        <end position="921"/>
    </location>
</feature>
<feature type="compositionally biased region" description="Basic and acidic residues" evidence="6">
    <location>
        <begin position="626"/>
        <end position="638"/>
    </location>
</feature>
<feature type="region of interest" description="Disordered" evidence="6">
    <location>
        <begin position="719"/>
        <end position="1250"/>
    </location>
</feature>
<accession>A0A7D9EIB5</accession>
<dbReference type="SMART" id="SM00033">
    <property type="entry name" value="CH"/>
    <property type="match status" value="1"/>
</dbReference>
<dbReference type="GO" id="GO:0005768">
    <property type="term" value="C:endosome"/>
    <property type="evidence" value="ECO:0007669"/>
    <property type="project" value="UniProtKB-SubCell"/>
</dbReference>
<comment type="subcellular location">
    <subcellularLocation>
        <location evidence="1">Endosome</location>
    </subcellularLocation>
</comment>
<dbReference type="PROSITE" id="PS51840">
    <property type="entry name" value="C2_NT"/>
    <property type="match status" value="1"/>
</dbReference>
<feature type="compositionally biased region" description="Acidic residues" evidence="6">
    <location>
        <begin position="516"/>
        <end position="528"/>
    </location>
</feature>
<evidence type="ECO:0000256" key="2">
    <source>
        <dbReference type="ARBA" id="ARBA00022553"/>
    </source>
</evidence>
<dbReference type="Pfam" id="PF00307">
    <property type="entry name" value="CH"/>
    <property type="match status" value="1"/>
</dbReference>
<dbReference type="InterPro" id="IPR036872">
    <property type="entry name" value="CH_dom_sf"/>
</dbReference>
<sequence length="1438" mass="161628">MSSVWKRIQRVGKRASKFQFIASYQTLTLECSRDGKWQPNKLSVVWTRRNRRKAVKPETWQPSIANPFRGMIVWTDPEEVEISVTLYKDAREGSPFEDKLWTFVIEDESITGKRRPVASVSVNMVDYHSVDLQTFCLNLPLRPASKKVISASLELNLACVLLKEGNATDEDMISMSSLLSLNDPYGSKEFDYDHSPGKNFKRNAGKRLSLRSAKSKSKPTFNMATNTGSPKEPKKNMKSKGKAQKNEKMNMSLPATNHVTENGLNKALSTSDTDLSKIIENKPSPKLKKKEEQMSAPEQSLLKWCQECVEGYTNVEVTNMTTSWRNGLAFCAIIHHFNPDMIDFLSLKPDNIRENNRLAFEAFEYLGISRMLDPHQMVLSSVPDKLLIMTYLHQIKLYFTTKKKTADDEDDDDDVTMETIVEAERSLRLNTESLINDIENNDFTRVKNRETDVKTDTSKGVKTDTLKGVKTDTSKGVKMDTSKGDITDTSKGDKMDTSKGDLSKIEYEVNPGYNPFDEDEPITEDDIDIGFTPESLEDRNVKTKPCDTTDPEGKKQNDNVIKDENSPDKTSEKLEVGSSRNASQKMDKIEHENLPENKDKGSRHSVQEETQKQERQNSPKKVQKPSPRERKITEEDPWKLGSSVGIKNENKHKIKGKDVDAVLTKPERLDVTGNKSLQETVLYSPKPGYNPFLEEEAEGVNVKTDDDAEKLKLENEFSEKAKLSSQNTEYGRTQEVGKAKSLNPFDADYIDDDVGDTNSATTSKPKSLNPFDDDFDEPFETDLDEVLSGNNIAKTGSGVDRDLGISSTDKGLGTSEIDKGLGTSDADKSLGNNDISADKRLGTTNIDEVIVGNTSPRIDSNRLQRKTDKRLDKSVTTKAASKNDSTQNNTSPVRGSRNLPKITGTSSSLPVRSTENVQVTQMHRKEPRRPGERPSTLAAKPPIEKQLTESHIKLKRPESENLGRKETPTSPTPARGQLSLPTSPRRRIPSFQEWKAKKSDDAAKQEEIKAQARQMIKEARARTAKSQNVSNSEQEAQDNAVSSRIPVPANASLPRLPTSKKYKAPEPPSVTRQGSLASKLKDEIEYQKKITEKTRKTLESSRIKRINPKQEGVPGVEKRSERSELVQQAIREAREKPNKNPTPPETADDVSKETAAMTSPPKPPRVYTYTEETESEPRDEPQEIGSESQEIGSKPLETGSEPLVEPQKTGDEKGEDGTEANSSLQQNPFKLTFKKKESIPQAVVKPVPSTVGRDTKIDLKKYSVKARTFSESHIDNSANRCSGQLSSSQESLSDHAHSSEEDVNDILDNVGDASESENKTDEELYDNGEDEEGFQDTSQYVEHEIAVLEEDRVALDRVAVKLEKELREAMNTADCKDEEQRLFQEWFLLVNKRNEIVRRQTELSILEKEEDLEKRFELLNRELRFLMADNSKFKIVPN</sequence>
<organism evidence="7 8">
    <name type="scientific">Paramuricea clavata</name>
    <name type="common">Red gorgonian</name>
    <name type="synonym">Violescent sea-whip</name>
    <dbReference type="NCBI Taxonomy" id="317549"/>
    <lineage>
        <taxon>Eukaryota</taxon>
        <taxon>Metazoa</taxon>
        <taxon>Cnidaria</taxon>
        <taxon>Anthozoa</taxon>
        <taxon>Octocorallia</taxon>
        <taxon>Malacalcyonacea</taxon>
        <taxon>Plexauridae</taxon>
        <taxon>Paramuricea</taxon>
    </lineage>
</organism>
<dbReference type="PROSITE" id="PS50021">
    <property type="entry name" value="CH"/>
    <property type="match status" value="1"/>
</dbReference>
<protein>
    <submittedName>
        <fullName evidence="7">EH domain-binding 1 1 isoform X3</fullName>
    </submittedName>
</protein>
<gene>
    <name evidence="7" type="ORF">PACLA_8A021156</name>
</gene>
<feature type="compositionally biased region" description="Polar residues" evidence="6">
    <location>
        <begin position="1219"/>
        <end position="1229"/>
    </location>
</feature>
<feature type="compositionally biased region" description="Acidic residues" evidence="6">
    <location>
        <begin position="1323"/>
        <end position="1334"/>
    </location>
</feature>
<feature type="region of interest" description="Disordered" evidence="6">
    <location>
        <begin position="1268"/>
        <end position="1334"/>
    </location>
</feature>
<dbReference type="PANTHER" id="PTHR23167:SF46">
    <property type="entry name" value="EPS15 HOMOLOGY DOMAIN CONTAINING PROTEIN-BINDING PROTEIN 1, ISOFORM F"/>
    <property type="match status" value="1"/>
</dbReference>
<feature type="compositionally biased region" description="Basic and acidic residues" evidence="6">
    <location>
        <begin position="585"/>
        <end position="617"/>
    </location>
</feature>
<dbReference type="Pfam" id="PF12130">
    <property type="entry name" value="bMERB_dom"/>
    <property type="match status" value="1"/>
</dbReference>
<feature type="compositionally biased region" description="Acidic residues" evidence="6">
    <location>
        <begin position="771"/>
        <end position="785"/>
    </location>
</feature>
<feature type="compositionally biased region" description="Basic residues" evidence="6">
    <location>
        <begin position="199"/>
        <end position="217"/>
    </location>
</feature>
<feature type="compositionally biased region" description="Basic and acidic residues" evidence="6">
    <location>
        <begin position="859"/>
        <end position="875"/>
    </location>
</feature>
<comment type="caution">
    <text evidence="7">The sequence shown here is derived from an EMBL/GenBank/DDBJ whole genome shotgun (WGS) entry which is preliminary data.</text>
</comment>
<feature type="compositionally biased region" description="Polar residues" evidence="6">
    <location>
        <begin position="219"/>
        <end position="229"/>
    </location>
</feature>
<evidence type="ECO:0000313" key="8">
    <source>
        <dbReference type="Proteomes" id="UP001152795"/>
    </source>
</evidence>
<reference evidence="7" key="1">
    <citation type="submission" date="2020-04" db="EMBL/GenBank/DDBJ databases">
        <authorList>
            <person name="Alioto T."/>
            <person name="Alioto T."/>
            <person name="Gomez Garrido J."/>
        </authorList>
    </citation>
    <scope>NUCLEOTIDE SEQUENCE</scope>
    <source>
        <strain evidence="7">A484AB</strain>
    </source>
</reference>
<dbReference type="InterPro" id="IPR001715">
    <property type="entry name" value="CH_dom"/>
</dbReference>
<feature type="coiled-coil region" evidence="5">
    <location>
        <begin position="1345"/>
        <end position="1429"/>
    </location>
</feature>